<protein>
    <submittedName>
        <fullName evidence="2">Uncharacterized protein</fullName>
    </submittedName>
</protein>
<dbReference type="RefSeq" id="WP_141162556.1">
    <property type="nucleotide sequence ID" value="NZ_VHQG01000001.1"/>
</dbReference>
<organism evidence="2 3">
    <name type="scientific">Schumannella soli</name>
    <dbReference type="NCBI Taxonomy" id="2590779"/>
    <lineage>
        <taxon>Bacteria</taxon>
        <taxon>Bacillati</taxon>
        <taxon>Actinomycetota</taxon>
        <taxon>Actinomycetes</taxon>
        <taxon>Micrococcales</taxon>
        <taxon>Microbacteriaceae</taxon>
        <taxon>Schumannella</taxon>
    </lineage>
</organism>
<gene>
    <name evidence="2" type="ORF">FJ657_05230</name>
</gene>
<dbReference type="EMBL" id="VHQG01000001">
    <property type="protein sequence ID" value="TPW78031.1"/>
    <property type="molecule type" value="Genomic_DNA"/>
</dbReference>
<evidence type="ECO:0000313" key="3">
    <source>
        <dbReference type="Proteomes" id="UP000316252"/>
    </source>
</evidence>
<sequence length="118" mass="13331">MHTALSASTTDRDTTTEHSSAAAHDAQTTAHPPQPLASPVSAEQHTAQRPTLTAPELRRHRGLIDRLALRLGLALITWSRRPLVLRDRTPWRANPIELRQSQLERAEADRLRYALYTR</sequence>
<feature type="region of interest" description="Disordered" evidence="1">
    <location>
        <begin position="1"/>
        <end position="57"/>
    </location>
</feature>
<evidence type="ECO:0000256" key="1">
    <source>
        <dbReference type="SAM" id="MobiDB-lite"/>
    </source>
</evidence>
<dbReference type="OrthoDB" id="5126377at2"/>
<dbReference type="AlphaFoldDB" id="A0A506XZ34"/>
<reference evidence="2 3" key="1">
    <citation type="submission" date="2019-06" db="EMBL/GenBank/DDBJ databases">
        <authorList>
            <person name="Li F."/>
        </authorList>
    </citation>
    <scope>NUCLEOTIDE SEQUENCE [LARGE SCALE GENOMIC DNA]</scope>
    <source>
        <strain evidence="2 3">10F1D-1</strain>
    </source>
</reference>
<proteinExistence type="predicted"/>
<keyword evidence="3" id="KW-1185">Reference proteome</keyword>
<dbReference type="Proteomes" id="UP000316252">
    <property type="component" value="Unassembled WGS sequence"/>
</dbReference>
<evidence type="ECO:0000313" key="2">
    <source>
        <dbReference type="EMBL" id="TPW78031.1"/>
    </source>
</evidence>
<accession>A0A506XZ34</accession>
<name>A0A506XZ34_9MICO</name>
<comment type="caution">
    <text evidence="2">The sequence shown here is derived from an EMBL/GenBank/DDBJ whole genome shotgun (WGS) entry which is preliminary data.</text>
</comment>
<feature type="compositionally biased region" description="Polar residues" evidence="1">
    <location>
        <begin position="41"/>
        <end position="51"/>
    </location>
</feature>